<protein>
    <submittedName>
        <fullName evidence="3">Uncharacterized protein</fullName>
    </submittedName>
</protein>
<feature type="signal peptide" evidence="2">
    <location>
        <begin position="1"/>
        <end position="20"/>
    </location>
</feature>
<feature type="chain" id="PRO_5035173749" evidence="2">
    <location>
        <begin position="21"/>
        <end position="89"/>
    </location>
</feature>
<dbReference type="AlphaFoldDB" id="A0A8J2M2S2"/>
<keyword evidence="4" id="KW-1185">Reference proteome</keyword>
<feature type="compositionally biased region" description="Basic and acidic residues" evidence="1">
    <location>
        <begin position="29"/>
        <end position="43"/>
    </location>
</feature>
<dbReference type="EMBL" id="CAJVCH010564452">
    <property type="protein sequence ID" value="CAG7832326.1"/>
    <property type="molecule type" value="Genomic_DNA"/>
</dbReference>
<sequence length="89" mass="10343">MNIRLVGILLLTIAFQQSQSKPHKYQHQNKPEKSTHYDDRSDDPFMGSGGKISTACQYGTTVIEGNIMCQGRGQRVPKKYRKQYRQYYQ</sequence>
<gene>
    <name evidence="3" type="ORF">AFUS01_LOCUS42013</name>
</gene>
<evidence type="ECO:0000313" key="3">
    <source>
        <dbReference type="EMBL" id="CAG7832326.1"/>
    </source>
</evidence>
<organism evidence="3 4">
    <name type="scientific">Allacma fusca</name>
    <dbReference type="NCBI Taxonomy" id="39272"/>
    <lineage>
        <taxon>Eukaryota</taxon>
        <taxon>Metazoa</taxon>
        <taxon>Ecdysozoa</taxon>
        <taxon>Arthropoda</taxon>
        <taxon>Hexapoda</taxon>
        <taxon>Collembola</taxon>
        <taxon>Symphypleona</taxon>
        <taxon>Sminthuridae</taxon>
        <taxon>Allacma</taxon>
    </lineage>
</organism>
<feature type="region of interest" description="Disordered" evidence="1">
    <location>
        <begin position="18"/>
        <end position="46"/>
    </location>
</feature>
<comment type="caution">
    <text evidence="3">The sequence shown here is derived from an EMBL/GenBank/DDBJ whole genome shotgun (WGS) entry which is preliminary data.</text>
</comment>
<name>A0A8J2M2S2_9HEXA</name>
<evidence type="ECO:0000256" key="1">
    <source>
        <dbReference type="SAM" id="MobiDB-lite"/>
    </source>
</evidence>
<reference evidence="3" key="1">
    <citation type="submission" date="2021-06" db="EMBL/GenBank/DDBJ databases">
        <authorList>
            <person name="Hodson N. C."/>
            <person name="Mongue J. A."/>
            <person name="Jaron S. K."/>
        </authorList>
    </citation>
    <scope>NUCLEOTIDE SEQUENCE</scope>
</reference>
<evidence type="ECO:0000256" key="2">
    <source>
        <dbReference type="SAM" id="SignalP"/>
    </source>
</evidence>
<keyword evidence="2" id="KW-0732">Signal</keyword>
<accession>A0A8J2M2S2</accession>
<proteinExistence type="predicted"/>
<dbReference type="Proteomes" id="UP000708208">
    <property type="component" value="Unassembled WGS sequence"/>
</dbReference>
<evidence type="ECO:0000313" key="4">
    <source>
        <dbReference type="Proteomes" id="UP000708208"/>
    </source>
</evidence>